<name>A0AB34GGA0_ESCRO</name>
<feature type="compositionally biased region" description="Polar residues" evidence="1">
    <location>
        <begin position="33"/>
        <end position="43"/>
    </location>
</feature>
<sequence>MRVLPGSAVRRPRAATEILQPGQATDPSPGIQPATSHVAGSTRENPDHRTEWPRTPREKRPPPGSKMAASALPLLPQEPPPGPQKRDKDVVAPAPRSGKLCEARGPSRAPGSPGPYILLSARGQEVASQQAPPRSQRPGSDLRRLLLLQSGQQEGGSPESGAPRALLRLLLPPRLHRLLSDSSFCRSRRGASWTTRAEHSPAGASSAAASGARGAVDRLAVQVSDARSGRLGRGWGRRGGGGGVSGRRRAEAQAPGPDAEIAPLAFCPGTSCGTSPGWNPGRRVRRCAGECTPESGQLRRGLPTPAPPRVGLVGRSPRISGPPRRGPRLGGARNLGGPVAAVPAPHSAPLPSFPFFHSLSVCEQLLFKRLR</sequence>
<dbReference type="EMBL" id="JAIQCJ010002240">
    <property type="protein sequence ID" value="KAJ8778679.1"/>
    <property type="molecule type" value="Genomic_DNA"/>
</dbReference>
<dbReference type="Proteomes" id="UP001159641">
    <property type="component" value="Unassembled WGS sequence"/>
</dbReference>
<evidence type="ECO:0000313" key="2">
    <source>
        <dbReference type="EMBL" id="KAJ8778679.1"/>
    </source>
</evidence>
<feature type="region of interest" description="Disordered" evidence="1">
    <location>
        <begin position="193"/>
        <end position="213"/>
    </location>
</feature>
<feature type="region of interest" description="Disordered" evidence="1">
    <location>
        <begin position="293"/>
        <end position="332"/>
    </location>
</feature>
<feature type="compositionally biased region" description="Low complexity" evidence="1">
    <location>
        <begin position="314"/>
        <end position="323"/>
    </location>
</feature>
<evidence type="ECO:0000313" key="3">
    <source>
        <dbReference type="Proteomes" id="UP001159641"/>
    </source>
</evidence>
<keyword evidence="3" id="KW-1185">Reference proteome</keyword>
<comment type="caution">
    <text evidence="2">The sequence shown here is derived from an EMBL/GenBank/DDBJ whole genome shotgun (WGS) entry which is preliminary data.</text>
</comment>
<dbReference type="AlphaFoldDB" id="A0AB34GGA0"/>
<feature type="compositionally biased region" description="Gly residues" evidence="1">
    <location>
        <begin position="231"/>
        <end position="245"/>
    </location>
</feature>
<feature type="compositionally biased region" description="Low complexity" evidence="1">
    <location>
        <begin position="202"/>
        <end position="213"/>
    </location>
</feature>
<evidence type="ECO:0000256" key="1">
    <source>
        <dbReference type="SAM" id="MobiDB-lite"/>
    </source>
</evidence>
<organism evidence="2 3">
    <name type="scientific">Eschrichtius robustus</name>
    <name type="common">California gray whale</name>
    <name type="synonym">Eschrichtius gibbosus</name>
    <dbReference type="NCBI Taxonomy" id="9764"/>
    <lineage>
        <taxon>Eukaryota</taxon>
        <taxon>Metazoa</taxon>
        <taxon>Chordata</taxon>
        <taxon>Craniata</taxon>
        <taxon>Vertebrata</taxon>
        <taxon>Euteleostomi</taxon>
        <taxon>Mammalia</taxon>
        <taxon>Eutheria</taxon>
        <taxon>Laurasiatheria</taxon>
        <taxon>Artiodactyla</taxon>
        <taxon>Whippomorpha</taxon>
        <taxon>Cetacea</taxon>
        <taxon>Mysticeti</taxon>
        <taxon>Eschrichtiidae</taxon>
        <taxon>Eschrichtius</taxon>
    </lineage>
</organism>
<feature type="compositionally biased region" description="Basic and acidic residues" evidence="1">
    <location>
        <begin position="44"/>
        <end position="61"/>
    </location>
</feature>
<accession>A0AB34GGA0</accession>
<gene>
    <name evidence="2" type="ORF">J1605_013356</name>
</gene>
<feature type="region of interest" description="Disordered" evidence="1">
    <location>
        <begin position="230"/>
        <end position="256"/>
    </location>
</feature>
<proteinExistence type="predicted"/>
<reference evidence="2 3" key="1">
    <citation type="submission" date="2022-11" db="EMBL/GenBank/DDBJ databases">
        <title>Whole genome sequence of Eschrichtius robustus ER-17-0199.</title>
        <authorList>
            <person name="Bruniche-Olsen A."/>
            <person name="Black A.N."/>
            <person name="Fields C.J."/>
            <person name="Walden K."/>
            <person name="Dewoody J.A."/>
        </authorList>
    </citation>
    <scope>NUCLEOTIDE SEQUENCE [LARGE SCALE GENOMIC DNA]</scope>
    <source>
        <strain evidence="2">ER-17-0199</strain>
        <tissue evidence="2">Blubber</tissue>
    </source>
</reference>
<protein>
    <submittedName>
        <fullName evidence="2">Uncharacterized protein</fullName>
    </submittedName>
</protein>
<feature type="region of interest" description="Disordered" evidence="1">
    <location>
        <begin position="1"/>
        <end position="117"/>
    </location>
</feature>
<feature type="compositionally biased region" description="Low complexity" evidence="1">
    <location>
        <begin position="103"/>
        <end position="115"/>
    </location>
</feature>